<feature type="binding site" evidence="7">
    <location>
        <position position="150"/>
    </location>
    <ligand>
        <name>Mg(2+)</name>
        <dbReference type="ChEBI" id="CHEBI:18420"/>
        <label>1</label>
    </ligand>
</feature>
<comment type="similarity">
    <text evidence="2">Belongs to the DNA repair enzymes AP/ExoA family.</text>
</comment>
<dbReference type="InterPro" id="IPR037493">
    <property type="entry name" value="ExoIII-like"/>
</dbReference>
<dbReference type="GO" id="GO:0003677">
    <property type="term" value="F:DNA binding"/>
    <property type="evidence" value="ECO:0007669"/>
    <property type="project" value="InterPro"/>
</dbReference>
<reference evidence="10 11" key="1">
    <citation type="submission" date="2019-03" db="EMBL/GenBank/DDBJ databases">
        <title>Genomic Encyclopedia of Type Strains, Phase IV (KMG-IV): sequencing the most valuable type-strain genomes for metagenomic binning, comparative biology and taxonomic classification.</title>
        <authorList>
            <person name="Goeker M."/>
        </authorList>
    </citation>
    <scope>NUCLEOTIDE SEQUENCE [LARGE SCALE GENOMIC DNA]</scope>
    <source>
        <strain evidence="10 11">DSM 16326</strain>
    </source>
</reference>
<feature type="binding site" evidence="7">
    <location>
        <position position="248"/>
    </location>
    <ligand>
        <name>Mg(2+)</name>
        <dbReference type="ChEBI" id="CHEBI:18420"/>
        <label>1</label>
    </ligand>
</feature>
<dbReference type="PANTHER" id="PTHR43250">
    <property type="entry name" value="EXODEOXYRIBONUCLEASE III"/>
    <property type="match status" value="1"/>
</dbReference>
<evidence type="ECO:0000256" key="5">
    <source>
        <dbReference type="ARBA" id="ARBA00022842"/>
    </source>
</evidence>
<keyword evidence="11" id="KW-1185">Reference proteome</keyword>
<dbReference type="PANTHER" id="PTHR43250:SF2">
    <property type="entry name" value="EXODEOXYRIBONUCLEASE III"/>
    <property type="match status" value="1"/>
</dbReference>
<dbReference type="Proteomes" id="UP000294914">
    <property type="component" value="Unassembled WGS sequence"/>
</dbReference>
<evidence type="ECO:0000313" key="10">
    <source>
        <dbReference type="EMBL" id="TDY03901.1"/>
    </source>
</evidence>
<comment type="caution">
    <text evidence="10">The sequence shown here is derived from an EMBL/GenBank/DDBJ whole genome shotgun (WGS) entry which is preliminary data.</text>
</comment>
<dbReference type="Pfam" id="PF03372">
    <property type="entry name" value="Exo_endo_phos"/>
    <property type="match status" value="1"/>
</dbReference>
<keyword evidence="7" id="KW-0464">Manganese</keyword>
<dbReference type="GO" id="GO:0008311">
    <property type="term" value="F:double-stranded DNA 3'-5' DNA exonuclease activity"/>
    <property type="evidence" value="ECO:0007669"/>
    <property type="project" value="InterPro"/>
</dbReference>
<evidence type="ECO:0000259" key="9">
    <source>
        <dbReference type="Pfam" id="PF03372"/>
    </source>
</evidence>
<feature type="site" description="Important for catalytic activity" evidence="8">
    <location>
        <position position="219"/>
    </location>
</feature>
<keyword evidence="4" id="KW-0378">Hydrolase</keyword>
<dbReference type="PROSITE" id="PS00728">
    <property type="entry name" value="AP_NUCLEASE_F1_3"/>
    <property type="match status" value="1"/>
</dbReference>
<organism evidence="10 11">
    <name type="scientific">Thiohalophilus thiocyanatoxydans</name>
    <dbReference type="NCBI Taxonomy" id="381308"/>
    <lineage>
        <taxon>Bacteria</taxon>
        <taxon>Pseudomonadati</taxon>
        <taxon>Pseudomonadota</taxon>
        <taxon>Gammaproteobacteria</taxon>
        <taxon>Thiohalomonadales</taxon>
        <taxon>Thiohalophilaceae</taxon>
        <taxon>Thiohalophilus</taxon>
    </lineage>
</organism>
<dbReference type="InterPro" id="IPR004808">
    <property type="entry name" value="AP_endonuc_1"/>
</dbReference>
<evidence type="ECO:0000256" key="7">
    <source>
        <dbReference type="PIRSR" id="PIRSR604808-2"/>
    </source>
</evidence>
<dbReference type="CDD" id="cd09086">
    <property type="entry name" value="ExoIII-like_AP-endo"/>
    <property type="match status" value="1"/>
</dbReference>
<evidence type="ECO:0000256" key="3">
    <source>
        <dbReference type="ARBA" id="ARBA00022723"/>
    </source>
</evidence>
<feature type="binding site" evidence="7">
    <location>
        <position position="148"/>
    </location>
    <ligand>
        <name>Mg(2+)</name>
        <dbReference type="ChEBI" id="CHEBI:18420"/>
        <label>1</label>
    </ligand>
</feature>
<dbReference type="InterPro" id="IPR005135">
    <property type="entry name" value="Endo/exonuclease/phosphatase"/>
</dbReference>
<feature type="binding site" evidence="7">
    <location>
        <position position="8"/>
    </location>
    <ligand>
        <name>Mg(2+)</name>
        <dbReference type="ChEBI" id="CHEBI:18420"/>
        <label>1</label>
    </ligand>
</feature>
<evidence type="ECO:0000313" key="11">
    <source>
        <dbReference type="Proteomes" id="UP000294914"/>
    </source>
</evidence>
<dbReference type="GO" id="GO:0006281">
    <property type="term" value="P:DNA repair"/>
    <property type="evidence" value="ECO:0007669"/>
    <property type="project" value="InterPro"/>
</dbReference>
<evidence type="ECO:0000256" key="8">
    <source>
        <dbReference type="PIRSR" id="PIRSR604808-3"/>
    </source>
</evidence>
<sequence>MLTVASWNVNSLRVRLPQVLDWLATNRPDLLALQETKLQDAHFPVAELNAAGYNVVANGQKTYNGVALLSRQPLQAEEVARELPDFDDPQRRVLAATCGDLRVINLYVPNGAEVGSDKFRYKLDWLDALTAYLQQQRERYPNLVVVGDFNIAPEDRDVHDPQAWQGSVLVSEPEREKFRQLLALGFKDSFRLCDQSEGAYSWWDYRAAAFRRNLGLRIDHILVSDNLADRVMGSTIDTAPRKLERPSDHAPVVATVQL</sequence>
<feature type="active site" description="Proton donor/acceptor" evidence="6">
    <location>
        <position position="148"/>
    </location>
</feature>
<evidence type="ECO:0000256" key="4">
    <source>
        <dbReference type="ARBA" id="ARBA00022801"/>
    </source>
</evidence>
<gene>
    <name evidence="10" type="ORF">EDC23_0272</name>
</gene>
<feature type="site" description="Interaction with DNA substrate" evidence="8">
    <location>
        <position position="249"/>
    </location>
</feature>
<keyword evidence="5 7" id="KW-0460">Magnesium</keyword>
<dbReference type="GO" id="GO:0004519">
    <property type="term" value="F:endonuclease activity"/>
    <property type="evidence" value="ECO:0007669"/>
    <property type="project" value="InterPro"/>
</dbReference>
<dbReference type="NCBIfam" id="TIGR00633">
    <property type="entry name" value="xth"/>
    <property type="match status" value="1"/>
</dbReference>
<dbReference type="Gene3D" id="3.60.10.10">
    <property type="entry name" value="Endonuclease/exonuclease/phosphatase"/>
    <property type="match status" value="1"/>
</dbReference>
<dbReference type="OrthoDB" id="9803914at2"/>
<feature type="binding site" evidence="7">
    <location>
        <position position="249"/>
    </location>
    <ligand>
        <name>Mg(2+)</name>
        <dbReference type="ChEBI" id="CHEBI:18420"/>
        <label>1</label>
    </ligand>
</feature>
<dbReference type="AlphaFoldDB" id="A0A4R8IS87"/>
<dbReference type="NCBIfam" id="TIGR00195">
    <property type="entry name" value="exoDNase_III"/>
    <property type="match status" value="1"/>
</dbReference>
<dbReference type="EMBL" id="SOQX01000001">
    <property type="protein sequence ID" value="TDY03901.1"/>
    <property type="molecule type" value="Genomic_DNA"/>
</dbReference>
<name>A0A4R8IS87_9GAMM</name>
<feature type="active site" evidence="6">
    <location>
        <position position="107"/>
    </location>
</feature>
<feature type="site" description="Transition state stabilizer" evidence="8">
    <location>
        <position position="150"/>
    </location>
</feature>
<comment type="cofactor">
    <cofactor evidence="7">
        <name>Mg(2+)</name>
        <dbReference type="ChEBI" id="CHEBI:18420"/>
    </cofactor>
    <cofactor evidence="7">
        <name>Mn(2+)</name>
        <dbReference type="ChEBI" id="CHEBI:29035"/>
    </cofactor>
    <text evidence="7">Probably binds two magnesium or manganese ions per subunit.</text>
</comment>
<comment type="cofactor">
    <cofactor evidence="1">
        <name>Mn(2+)</name>
        <dbReference type="ChEBI" id="CHEBI:29035"/>
    </cofactor>
</comment>
<evidence type="ECO:0000256" key="2">
    <source>
        <dbReference type="ARBA" id="ARBA00007092"/>
    </source>
</evidence>
<dbReference type="PROSITE" id="PS51435">
    <property type="entry name" value="AP_NUCLEASE_F1_4"/>
    <property type="match status" value="1"/>
</dbReference>
<accession>A0A4R8IS87</accession>
<dbReference type="GO" id="GO:0046872">
    <property type="term" value="F:metal ion binding"/>
    <property type="evidence" value="ECO:0007669"/>
    <property type="project" value="UniProtKB-KW"/>
</dbReference>
<dbReference type="InterPro" id="IPR020848">
    <property type="entry name" value="AP_endonuclease_F1_CS"/>
</dbReference>
<keyword evidence="3 7" id="KW-0479">Metal-binding</keyword>
<dbReference type="SUPFAM" id="SSF56219">
    <property type="entry name" value="DNase I-like"/>
    <property type="match status" value="1"/>
</dbReference>
<feature type="domain" description="Endonuclease/exonuclease/phosphatase" evidence="9">
    <location>
        <begin position="5"/>
        <end position="249"/>
    </location>
</feature>
<evidence type="ECO:0000256" key="6">
    <source>
        <dbReference type="PIRSR" id="PIRSR604808-1"/>
    </source>
</evidence>
<feature type="active site" description="Proton acceptor" evidence="6">
    <location>
        <position position="249"/>
    </location>
</feature>
<dbReference type="InterPro" id="IPR020847">
    <property type="entry name" value="AP_endonuclease_F1_BS"/>
</dbReference>
<dbReference type="PROSITE" id="PS00726">
    <property type="entry name" value="AP_NUCLEASE_F1_1"/>
    <property type="match status" value="1"/>
</dbReference>
<dbReference type="InterPro" id="IPR036691">
    <property type="entry name" value="Endo/exonu/phosph_ase_sf"/>
</dbReference>
<evidence type="ECO:0000256" key="1">
    <source>
        <dbReference type="ARBA" id="ARBA00001936"/>
    </source>
</evidence>
<protein>
    <submittedName>
        <fullName evidence="10">Exodeoxyribonuclease-3</fullName>
    </submittedName>
</protein>
<feature type="binding site" evidence="7">
    <location>
        <position position="35"/>
    </location>
    <ligand>
        <name>Mg(2+)</name>
        <dbReference type="ChEBI" id="CHEBI:18420"/>
        <label>1</label>
    </ligand>
</feature>
<proteinExistence type="inferred from homology"/>